<evidence type="ECO:0000313" key="2">
    <source>
        <dbReference type="Proteomes" id="UP000265566"/>
    </source>
</evidence>
<dbReference type="Gramene" id="rna7348">
    <property type="protein sequence ID" value="RHN71719.1"/>
    <property type="gene ID" value="gene7348"/>
</dbReference>
<gene>
    <name evidence="1" type="ORF">MtrunA17_Chr2g0279861</name>
</gene>
<dbReference type="Proteomes" id="UP000265566">
    <property type="component" value="Chromosome 2"/>
</dbReference>
<protein>
    <submittedName>
        <fullName evidence="1">Uncharacterized protein</fullName>
    </submittedName>
</protein>
<name>A0A396J123_MEDTR</name>
<sequence length="49" mass="6049">MFIFNKWCVYFLLKRQWWCVLENKLVPDYNKIFVKPKIFSSLSNTSLFL</sequence>
<organism evidence="1 2">
    <name type="scientific">Medicago truncatula</name>
    <name type="common">Barrel medic</name>
    <name type="synonym">Medicago tribuloides</name>
    <dbReference type="NCBI Taxonomy" id="3880"/>
    <lineage>
        <taxon>Eukaryota</taxon>
        <taxon>Viridiplantae</taxon>
        <taxon>Streptophyta</taxon>
        <taxon>Embryophyta</taxon>
        <taxon>Tracheophyta</taxon>
        <taxon>Spermatophyta</taxon>
        <taxon>Magnoliopsida</taxon>
        <taxon>eudicotyledons</taxon>
        <taxon>Gunneridae</taxon>
        <taxon>Pentapetalae</taxon>
        <taxon>rosids</taxon>
        <taxon>fabids</taxon>
        <taxon>Fabales</taxon>
        <taxon>Fabaceae</taxon>
        <taxon>Papilionoideae</taxon>
        <taxon>50 kb inversion clade</taxon>
        <taxon>NPAAA clade</taxon>
        <taxon>Hologalegina</taxon>
        <taxon>IRL clade</taxon>
        <taxon>Trifolieae</taxon>
        <taxon>Medicago</taxon>
    </lineage>
</organism>
<accession>A0A396J123</accession>
<dbReference type="AlphaFoldDB" id="A0A396J123"/>
<proteinExistence type="predicted"/>
<reference evidence="2" key="1">
    <citation type="journal article" date="2018" name="Nat. Plants">
        <title>Whole-genome landscape of Medicago truncatula symbiotic genes.</title>
        <authorList>
            <person name="Pecrix Y."/>
            <person name="Staton S.E."/>
            <person name="Sallet E."/>
            <person name="Lelandais-Briere C."/>
            <person name="Moreau S."/>
            <person name="Carrere S."/>
            <person name="Blein T."/>
            <person name="Jardinaud M.F."/>
            <person name="Latrasse D."/>
            <person name="Zouine M."/>
            <person name="Zahm M."/>
            <person name="Kreplak J."/>
            <person name="Mayjonade B."/>
            <person name="Satge C."/>
            <person name="Perez M."/>
            <person name="Cauet S."/>
            <person name="Marande W."/>
            <person name="Chantry-Darmon C."/>
            <person name="Lopez-Roques C."/>
            <person name="Bouchez O."/>
            <person name="Berard A."/>
            <person name="Debelle F."/>
            <person name="Munos S."/>
            <person name="Bendahmane A."/>
            <person name="Berges H."/>
            <person name="Niebel A."/>
            <person name="Buitink J."/>
            <person name="Frugier F."/>
            <person name="Benhamed M."/>
            <person name="Crespi M."/>
            <person name="Gouzy J."/>
            <person name="Gamas P."/>
        </authorList>
    </citation>
    <scope>NUCLEOTIDE SEQUENCE [LARGE SCALE GENOMIC DNA]</scope>
    <source>
        <strain evidence="2">cv. Jemalong A17</strain>
    </source>
</reference>
<evidence type="ECO:0000313" key="1">
    <source>
        <dbReference type="EMBL" id="RHN71719.1"/>
    </source>
</evidence>
<dbReference type="EMBL" id="PSQE01000002">
    <property type="protein sequence ID" value="RHN71719.1"/>
    <property type="molecule type" value="Genomic_DNA"/>
</dbReference>
<comment type="caution">
    <text evidence="1">The sequence shown here is derived from an EMBL/GenBank/DDBJ whole genome shotgun (WGS) entry which is preliminary data.</text>
</comment>